<sequence>MGTSKTSVKPTIGICFLSFGINIFAGIEHALYNLCNGFNDNDIDVHIYSGYLSGDEDKIGNISIYRSFLLPSKLPKGDKTVRSILSLNKTAINEEILEFIKSKKITHAYICDPLWGIVQTTEAWKNIDIPMILSFHVLNTKDLLLEATTVPYHLYTTVSDYLRTQIQTQAKFRNIQVIPNSVEISRYRKEITPAPSNSPIIFCNARISPEKGIIYLVNCFPEILKIFSKAELWLCGGKYPFGNQDSYFFKIQKAITDHGITKNVRIMPKLKWDEIPNYIHQATLVVMPSLQETFGIAALEAMACGKPLVVTNVGNLPSLTKNASIIVKPNSSASLRDGILKVLQNEELYDALSKKGSTLVQKYSNKTVAQKFVKLIKTV</sequence>
<comment type="caution">
    <text evidence="2">The sequence shown here is derived from an EMBL/GenBank/DDBJ whole genome shotgun (WGS) entry which is preliminary data.</text>
</comment>
<evidence type="ECO:0000313" key="3">
    <source>
        <dbReference type="Proteomes" id="UP000189670"/>
    </source>
</evidence>
<protein>
    <submittedName>
        <fullName evidence="2">Glycosyl transferase family protein</fullName>
    </submittedName>
</protein>
<keyword evidence="2" id="KW-0808">Transferase</keyword>
<feature type="domain" description="Glycosyl transferase family 1" evidence="1">
    <location>
        <begin position="190"/>
        <end position="356"/>
    </location>
</feature>
<evidence type="ECO:0000259" key="1">
    <source>
        <dbReference type="Pfam" id="PF00534"/>
    </source>
</evidence>
<dbReference type="Pfam" id="PF00534">
    <property type="entry name" value="Glycos_transf_1"/>
    <property type="match status" value="1"/>
</dbReference>
<dbReference type="Proteomes" id="UP000189670">
    <property type="component" value="Unassembled WGS sequence"/>
</dbReference>
<gene>
    <name evidence="2" type="ORF">OMM_03395</name>
</gene>
<reference evidence="3" key="1">
    <citation type="submission" date="2012-11" db="EMBL/GenBank/DDBJ databases">
        <authorList>
            <person name="Lucero-Rivera Y.E."/>
            <person name="Tovar-Ramirez D."/>
        </authorList>
    </citation>
    <scope>NUCLEOTIDE SEQUENCE [LARGE SCALE GENOMIC DNA]</scope>
    <source>
        <strain evidence="3">Araruama</strain>
    </source>
</reference>
<dbReference type="Gene3D" id="3.40.50.2000">
    <property type="entry name" value="Glycogen Phosphorylase B"/>
    <property type="match status" value="2"/>
</dbReference>
<dbReference type="CDD" id="cd03801">
    <property type="entry name" value="GT4_PimA-like"/>
    <property type="match status" value="1"/>
</dbReference>
<dbReference type="SUPFAM" id="SSF53756">
    <property type="entry name" value="UDP-Glycosyltransferase/glycogen phosphorylase"/>
    <property type="match status" value="1"/>
</dbReference>
<evidence type="ECO:0000313" key="2">
    <source>
        <dbReference type="EMBL" id="ETR70223.1"/>
    </source>
</evidence>
<accession>A0A1V1P5Z9</accession>
<dbReference type="InterPro" id="IPR001296">
    <property type="entry name" value="Glyco_trans_1"/>
</dbReference>
<dbReference type="EMBL" id="ATBP01000463">
    <property type="protein sequence ID" value="ETR70223.1"/>
    <property type="molecule type" value="Genomic_DNA"/>
</dbReference>
<dbReference type="GO" id="GO:0016757">
    <property type="term" value="F:glycosyltransferase activity"/>
    <property type="evidence" value="ECO:0007669"/>
    <property type="project" value="InterPro"/>
</dbReference>
<dbReference type="AlphaFoldDB" id="A0A1V1P5Z9"/>
<dbReference type="PANTHER" id="PTHR12526">
    <property type="entry name" value="GLYCOSYLTRANSFERASE"/>
    <property type="match status" value="1"/>
</dbReference>
<organism evidence="2 3">
    <name type="scientific">Candidatus Magnetoglobus multicellularis str. Araruama</name>
    <dbReference type="NCBI Taxonomy" id="890399"/>
    <lineage>
        <taxon>Bacteria</taxon>
        <taxon>Pseudomonadati</taxon>
        <taxon>Thermodesulfobacteriota</taxon>
        <taxon>Desulfobacteria</taxon>
        <taxon>Desulfobacterales</taxon>
        <taxon>Desulfobacteraceae</taxon>
        <taxon>Candidatus Magnetoglobus</taxon>
    </lineage>
</organism>
<name>A0A1V1P5Z9_9BACT</name>
<proteinExistence type="predicted"/>
<dbReference type="PANTHER" id="PTHR12526:SF634">
    <property type="entry name" value="BLL3361 PROTEIN"/>
    <property type="match status" value="1"/>
</dbReference>